<dbReference type="InterPro" id="IPR011008">
    <property type="entry name" value="Dimeric_a/b-barrel"/>
</dbReference>
<keyword evidence="2" id="KW-1185">Reference proteome</keyword>
<comment type="caution">
    <text evidence="1">The sequence shown here is derived from an EMBL/GenBank/DDBJ whole genome shotgun (WGS) entry which is preliminary data.</text>
</comment>
<dbReference type="Gene3D" id="3.30.70.100">
    <property type="match status" value="1"/>
</dbReference>
<evidence type="ECO:0000313" key="1">
    <source>
        <dbReference type="EMBL" id="PZX17075.1"/>
    </source>
</evidence>
<dbReference type="RefSeq" id="WP_111536851.1">
    <property type="nucleotide sequence ID" value="NZ_QKZL01000005.1"/>
</dbReference>
<protein>
    <submittedName>
        <fullName evidence="1">L-rhamnose mutarotase</fullName>
    </submittedName>
</protein>
<dbReference type="PANTHER" id="PTHR34389">
    <property type="entry name" value="L-RHAMNOSE MUTAROTASE"/>
    <property type="match status" value="1"/>
</dbReference>
<evidence type="ECO:0000313" key="2">
    <source>
        <dbReference type="Proteomes" id="UP000248916"/>
    </source>
</evidence>
<reference evidence="1 2" key="1">
    <citation type="submission" date="2018-06" db="EMBL/GenBank/DDBJ databases">
        <title>Genomic Encyclopedia of Archaeal and Bacterial Type Strains, Phase II (KMG-II): from individual species to whole genera.</title>
        <authorList>
            <person name="Goeker M."/>
        </authorList>
    </citation>
    <scope>NUCLEOTIDE SEQUENCE [LARGE SCALE GENOMIC DNA]</scope>
    <source>
        <strain evidence="1 2">DSM 22009</strain>
    </source>
</reference>
<accession>A0A2W7N9I9</accession>
<dbReference type="AlphaFoldDB" id="A0A2W7N9I9"/>
<dbReference type="EMBL" id="QKZL01000005">
    <property type="protein sequence ID" value="PZX17075.1"/>
    <property type="molecule type" value="Genomic_DNA"/>
</dbReference>
<proteinExistence type="predicted"/>
<name>A0A2W7N9I9_9RHOB</name>
<dbReference type="PANTHER" id="PTHR34389:SF2">
    <property type="entry name" value="L-RHAMNOSE MUTAROTASE"/>
    <property type="match status" value="1"/>
</dbReference>
<dbReference type="InterPro" id="IPR008000">
    <property type="entry name" value="Rham/fucose_mutarotase"/>
</dbReference>
<dbReference type="SUPFAM" id="SSF54909">
    <property type="entry name" value="Dimeric alpha+beta barrel"/>
    <property type="match status" value="1"/>
</dbReference>
<organism evidence="1 2">
    <name type="scientific">Palleronia aestuarii</name>
    <dbReference type="NCBI Taxonomy" id="568105"/>
    <lineage>
        <taxon>Bacteria</taxon>
        <taxon>Pseudomonadati</taxon>
        <taxon>Pseudomonadota</taxon>
        <taxon>Alphaproteobacteria</taxon>
        <taxon>Rhodobacterales</taxon>
        <taxon>Roseobacteraceae</taxon>
        <taxon>Palleronia</taxon>
    </lineage>
</organism>
<dbReference type="Proteomes" id="UP000248916">
    <property type="component" value="Unassembled WGS sequence"/>
</dbReference>
<dbReference type="Pfam" id="PF05336">
    <property type="entry name" value="rhaM"/>
    <property type="match status" value="1"/>
</dbReference>
<gene>
    <name evidence="1" type="ORF">LX81_01706</name>
</gene>
<dbReference type="GO" id="GO:0016857">
    <property type="term" value="F:racemase and epimerase activity, acting on carbohydrates and derivatives"/>
    <property type="evidence" value="ECO:0007669"/>
    <property type="project" value="InterPro"/>
</dbReference>
<dbReference type="OrthoDB" id="9799608at2"/>
<sequence>MRRMGWILGIAPDRVAEYRELHAAVWPDVLSMIATCGIRNYTIYLREPENLLFAHFEYHGGDWEADAARMAADPVTRDWWALCSPCQRKLDSAGADEWWAPMEEVFHTE</sequence>